<reference evidence="3 4" key="1">
    <citation type="submission" date="2019-02" db="EMBL/GenBank/DDBJ databases">
        <title>Genome sequencing of Clostridium botulinum clinical isolates.</title>
        <authorList>
            <person name="Brunt J."/>
            <person name="Van Vliet A.H.M."/>
            <person name="Stringer S.C."/>
            <person name="Grant K.A."/>
            <person name="Carter A.C."/>
            <person name="Peck M.W."/>
        </authorList>
    </citation>
    <scope>NUCLEOTIDE SEQUENCE [LARGE SCALE GENOMIC DNA]</scope>
    <source>
        <strain evidence="3 4">R1125/03</strain>
    </source>
</reference>
<dbReference type="Pfam" id="PF13205">
    <property type="entry name" value="Big_5"/>
    <property type="match status" value="1"/>
</dbReference>
<gene>
    <name evidence="3" type="ORF">EXM42_07900</name>
</gene>
<evidence type="ECO:0000256" key="1">
    <source>
        <dbReference type="ARBA" id="ARBA00022729"/>
    </source>
</evidence>
<sequence length="97" mass="11271">YNTWNNIVYKESKDKTFTVKFNKNINSNDISKNLYLLDVDNFEKIHVTINVKGKTAYITADKLSPGKKYILVVSDQIKDNRNKDLKQGLKTFIQVVE</sequence>
<keyword evidence="1" id="KW-0732">Signal</keyword>
<name>A0A6M0SXT0_CLOBO</name>
<dbReference type="EMBL" id="SGJP01000014">
    <property type="protein sequence ID" value="NFA60319.1"/>
    <property type="molecule type" value="Genomic_DNA"/>
</dbReference>
<feature type="non-terminal residue" evidence="3">
    <location>
        <position position="1"/>
    </location>
</feature>
<organism evidence="3 4">
    <name type="scientific">Clostridium botulinum</name>
    <dbReference type="NCBI Taxonomy" id="1491"/>
    <lineage>
        <taxon>Bacteria</taxon>
        <taxon>Bacillati</taxon>
        <taxon>Bacillota</taxon>
        <taxon>Clostridia</taxon>
        <taxon>Eubacteriales</taxon>
        <taxon>Clostridiaceae</taxon>
        <taxon>Clostridium</taxon>
    </lineage>
</organism>
<dbReference type="Proteomes" id="UP000473089">
    <property type="component" value="Unassembled WGS sequence"/>
</dbReference>
<dbReference type="InterPro" id="IPR032812">
    <property type="entry name" value="SbsA_Ig"/>
</dbReference>
<evidence type="ECO:0000259" key="2">
    <source>
        <dbReference type="Pfam" id="PF13205"/>
    </source>
</evidence>
<dbReference type="InterPro" id="IPR014755">
    <property type="entry name" value="Cu-Rt/internalin_Ig-like"/>
</dbReference>
<dbReference type="Gene3D" id="2.60.40.1220">
    <property type="match status" value="1"/>
</dbReference>
<accession>A0A6M0SXT0</accession>
<proteinExistence type="predicted"/>
<feature type="domain" description="SbsA Ig-like" evidence="2">
    <location>
        <begin position="13"/>
        <end position="87"/>
    </location>
</feature>
<dbReference type="AlphaFoldDB" id="A0A6M0SXT0"/>
<comment type="caution">
    <text evidence="3">The sequence shown here is derived from an EMBL/GenBank/DDBJ whole genome shotgun (WGS) entry which is preliminary data.</text>
</comment>
<protein>
    <recommendedName>
        <fullName evidence="2">SbsA Ig-like domain-containing protein</fullName>
    </recommendedName>
</protein>
<evidence type="ECO:0000313" key="4">
    <source>
        <dbReference type="Proteomes" id="UP000473089"/>
    </source>
</evidence>
<evidence type="ECO:0000313" key="3">
    <source>
        <dbReference type="EMBL" id="NFA60319.1"/>
    </source>
</evidence>